<dbReference type="eggNOG" id="COG2208">
    <property type="taxonomic scope" value="Bacteria"/>
</dbReference>
<evidence type="ECO:0000256" key="1">
    <source>
        <dbReference type="ARBA" id="ARBA00022801"/>
    </source>
</evidence>
<dbReference type="STRING" id="744872.Spica_1851"/>
<protein>
    <submittedName>
        <fullName evidence="4">Protein serine/threonine phosphatase</fullName>
    </submittedName>
</protein>
<proteinExistence type="predicted"/>
<accession>F8F3P4</accession>
<dbReference type="AlphaFoldDB" id="F8F3P4"/>
<dbReference type="InterPro" id="IPR036457">
    <property type="entry name" value="PPM-type-like_dom_sf"/>
</dbReference>
<gene>
    <name evidence="4" type="ordered locus">Spica_1851</name>
</gene>
<dbReference type="OrthoDB" id="369918at2"/>
<evidence type="ECO:0000259" key="3">
    <source>
        <dbReference type="SMART" id="SM00331"/>
    </source>
</evidence>
<feature type="transmembrane region" description="Helical" evidence="2">
    <location>
        <begin position="26"/>
        <end position="46"/>
    </location>
</feature>
<dbReference type="Proteomes" id="UP000000503">
    <property type="component" value="Chromosome"/>
</dbReference>
<keyword evidence="5" id="KW-1185">Reference proteome</keyword>
<dbReference type="InterPro" id="IPR052016">
    <property type="entry name" value="Bact_Sigma-Reg"/>
</dbReference>
<dbReference type="RefSeq" id="WP_013969279.1">
    <property type="nucleotide sequence ID" value="NC_015732.1"/>
</dbReference>
<dbReference type="HOGENOM" id="CLU_459221_0_0_12"/>
<evidence type="ECO:0000313" key="4">
    <source>
        <dbReference type="EMBL" id="AEJ19988.1"/>
    </source>
</evidence>
<dbReference type="EMBL" id="CP002868">
    <property type="protein sequence ID" value="AEJ19988.1"/>
    <property type="molecule type" value="Genomic_DNA"/>
</dbReference>
<reference evidence="5" key="1">
    <citation type="journal article" date="2013" name="Stand. Genomic Sci.">
        <title>Genome sequence of the thermophilic fresh-water bacterium Spirochaeta caldaria type strain (H1(T)), reclassification of Spirochaeta caldaria, Spirochaeta stenostrepta, and Spirochaeta zuelzerae in the genus Treponema as Treponema caldaria comb. nov., Treponema stenostrepta comb. nov., and Treponema zuelzerae comb. nov., and emendation of the genus Treponema.</title>
        <authorList>
            <person name="Abt B."/>
            <person name="Goker M."/>
            <person name="Scheuner C."/>
            <person name="Han C."/>
            <person name="Lu M."/>
            <person name="Misra M."/>
            <person name="Lapidus A."/>
            <person name="Nolan M."/>
            <person name="Lucas S."/>
            <person name="Hammon N."/>
            <person name="Deshpande S."/>
            <person name="Cheng J.F."/>
            <person name="Tapia R."/>
            <person name="Goodwin L.A."/>
            <person name="Pitluck S."/>
            <person name="Liolios K."/>
            <person name="Pagani I."/>
            <person name="Ivanova N."/>
            <person name="Mavromatis K."/>
            <person name="Mikhailova N."/>
            <person name="Huntemann M."/>
            <person name="Pati A."/>
            <person name="Chen A."/>
            <person name="Palaniappan K."/>
            <person name="Land M."/>
            <person name="Hauser L."/>
            <person name="Jeffries C.D."/>
            <person name="Rohde M."/>
            <person name="Spring S."/>
            <person name="Gronow S."/>
            <person name="Detter J.C."/>
            <person name="Bristow J."/>
            <person name="Eisen J.A."/>
            <person name="Markowitz V."/>
            <person name="Hugenholtz P."/>
            <person name="Kyrpides N.C."/>
            <person name="Woyke T."/>
            <person name="Klenk H.P."/>
        </authorList>
    </citation>
    <scope>NUCLEOTIDE SEQUENCE</scope>
    <source>
        <strain evidence="5">ATCC 51460 / DSM 7334 / H1</strain>
    </source>
</reference>
<dbReference type="SUPFAM" id="SSF81606">
    <property type="entry name" value="PP2C-like"/>
    <property type="match status" value="1"/>
</dbReference>
<dbReference type="Pfam" id="PF07228">
    <property type="entry name" value="SpoIIE"/>
    <property type="match status" value="1"/>
</dbReference>
<dbReference type="SMART" id="SM00331">
    <property type="entry name" value="PP2C_SIG"/>
    <property type="match status" value="1"/>
</dbReference>
<feature type="domain" description="PPM-type phosphatase" evidence="3">
    <location>
        <begin position="202"/>
        <end position="428"/>
    </location>
</feature>
<keyword evidence="1" id="KW-0378">Hydrolase</keyword>
<feature type="transmembrane region" description="Helical" evidence="2">
    <location>
        <begin position="58"/>
        <end position="80"/>
    </location>
</feature>
<dbReference type="PANTHER" id="PTHR43156">
    <property type="entry name" value="STAGE II SPORULATION PROTEIN E-RELATED"/>
    <property type="match status" value="1"/>
</dbReference>
<organism evidence="4 5">
    <name type="scientific">Gracilinema caldarium (strain ATCC 51460 / DSM 7334 / H1)</name>
    <name type="common">Treponema caldarium</name>
    <dbReference type="NCBI Taxonomy" id="744872"/>
    <lineage>
        <taxon>Bacteria</taxon>
        <taxon>Pseudomonadati</taxon>
        <taxon>Spirochaetota</taxon>
        <taxon>Spirochaetia</taxon>
        <taxon>Spirochaetales</taxon>
        <taxon>Breznakiellaceae</taxon>
        <taxon>Gracilinema</taxon>
    </lineage>
</organism>
<feature type="transmembrane region" description="Helical" evidence="2">
    <location>
        <begin position="109"/>
        <end position="128"/>
    </location>
</feature>
<dbReference type="InterPro" id="IPR001932">
    <property type="entry name" value="PPM-type_phosphatase-like_dom"/>
</dbReference>
<name>F8F3P4_GRAC1</name>
<evidence type="ECO:0000313" key="5">
    <source>
        <dbReference type="Proteomes" id="UP000000503"/>
    </source>
</evidence>
<evidence type="ECO:0000256" key="2">
    <source>
        <dbReference type="SAM" id="Phobius"/>
    </source>
</evidence>
<keyword evidence="2" id="KW-0472">Membrane</keyword>
<dbReference type="KEGG" id="scd:Spica_1851"/>
<dbReference type="Gene3D" id="3.60.40.10">
    <property type="entry name" value="PPM-type phosphatase domain"/>
    <property type="match status" value="1"/>
</dbReference>
<keyword evidence="2" id="KW-0812">Transmembrane</keyword>
<keyword evidence="2" id="KW-1133">Transmembrane helix</keyword>
<feature type="transmembrane region" description="Helical" evidence="2">
    <location>
        <begin position="134"/>
        <end position="152"/>
    </location>
</feature>
<dbReference type="PANTHER" id="PTHR43156:SF2">
    <property type="entry name" value="STAGE II SPORULATION PROTEIN E"/>
    <property type="match status" value="1"/>
</dbReference>
<dbReference type="GO" id="GO:0016791">
    <property type="term" value="F:phosphatase activity"/>
    <property type="evidence" value="ECO:0007669"/>
    <property type="project" value="TreeGrafter"/>
</dbReference>
<sequence length="594" mass="65735">MTAWLITAVYSIRVLAGLFFRYGSFPLLLIAIILMVLQGLSALVLIKLFSKGSSIQKYLRGIELLFWIILSLFFGIDAYVSGASSFSPWALLIIAPIILNPCDPGNYSLYAAVLPSAIGIAEAAGAFSEGRPRYSLFVSIFFAFMLGSIARLRGLKRKAELDKALTLQKDREREIMKIKDAEVEIAARIQRTLLVDQKEEGPKEVELDALTVASSAVDGDFYGIIPYSDSEIDVLVGDVMGKGVPAALVGAALKGAFLRQALRLIVEKQGRLPNPFELVTAVHKAVVDQLMDLDRFATLQYIRFNAVHLTMTYVDCGHTPFIHYDASLGMCWIIQGSNLPIGFTDEQTYYAYTIPLSIGDRILFYSDGISEACNEKKELFGEMRLADIVRMNATLDPRELLRRILNTAMFFASAEGFKDDVTCIAVAIKPMDIFMITKSRDFSCEKQSLEGVRSFINLVLTEAAIQTNRDSITEAVVEGTEAVLQHIESARNAAGSDQLAASEQSGENQAIDSLEALDELEDLPGKKLLPTLMAYRVECRITDAWIHIRILYHGTSLPQKRGKELPLCKNHRPDATYVAKGQDNLAMVGLVFNR</sequence>